<name>A0AC35U629_9BILA</name>
<dbReference type="Proteomes" id="UP000095286">
    <property type="component" value="Unplaced"/>
</dbReference>
<sequence>MRVIGLQSLTSTIKPKIIADIEPQDGAHLSDNEITIRNNLASLYRIVDQLGVSQSIFNHMTARVSQKDEEILINPFGLLYHEVTASNLVKVNLAGDILGHSSSGYGVNRAGYLLHSAIHGAHPEYGCVIHLHIPDVVAVASLKCGLLPLSQESMIIGDVAYHEYEGIINNKEEKERMISDLSNKKVMLLKNHGFVCCGESIAEALFLTFHLIIACETQIKIMAAAGGNIESIVIPSIAAQEATLRVIRTGGGGVNMTSNVDNIPELNDIKWAKGEMEWEAWVRILDDNGLKSGYKYKKISK</sequence>
<dbReference type="WBParaSite" id="RSKR_0000805600.1">
    <property type="protein sequence ID" value="RSKR_0000805600.1"/>
    <property type="gene ID" value="RSKR_0000805600"/>
</dbReference>
<proteinExistence type="predicted"/>
<protein>
    <submittedName>
        <fullName evidence="2">Aldolase_II domain-containing protein</fullName>
    </submittedName>
</protein>
<reference evidence="2" key="1">
    <citation type="submission" date="2016-11" db="UniProtKB">
        <authorList>
            <consortium name="WormBaseParasite"/>
        </authorList>
    </citation>
    <scope>IDENTIFICATION</scope>
    <source>
        <strain evidence="2">KR3021</strain>
    </source>
</reference>
<evidence type="ECO:0000313" key="1">
    <source>
        <dbReference type="Proteomes" id="UP000095286"/>
    </source>
</evidence>
<evidence type="ECO:0000313" key="2">
    <source>
        <dbReference type="WBParaSite" id="RSKR_0000805600.1"/>
    </source>
</evidence>
<accession>A0AC35U629</accession>
<organism evidence="1 2">
    <name type="scientific">Rhabditophanes sp. KR3021</name>
    <dbReference type="NCBI Taxonomy" id="114890"/>
    <lineage>
        <taxon>Eukaryota</taxon>
        <taxon>Metazoa</taxon>
        <taxon>Ecdysozoa</taxon>
        <taxon>Nematoda</taxon>
        <taxon>Chromadorea</taxon>
        <taxon>Rhabditida</taxon>
        <taxon>Tylenchina</taxon>
        <taxon>Panagrolaimomorpha</taxon>
        <taxon>Strongyloidoidea</taxon>
        <taxon>Alloionematidae</taxon>
        <taxon>Rhabditophanes</taxon>
    </lineage>
</organism>